<dbReference type="KEGG" id="ppsc:EHS13_09770"/>
<dbReference type="EMBL" id="CP034235">
    <property type="protein sequence ID" value="QGQ95152.1"/>
    <property type="molecule type" value="Genomic_DNA"/>
</dbReference>
<dbReference type="AlphaFoldDB" id="A0A6B8RHX2"/>
<name>A0A6B8RHX2_9BACL</name>
<organism evidence="1 2">
    <name type="scientific">Paenibacillus psychroresistens</name>
    <dbReference type="NCBI Taxonomy" id="1778678"/>
    <lineage>
        <taxon>Bacteria</taxon>
        <taxon>Bacillati</taxon>
        <taxon>Bacillota</taxon>
        <taxon>Bacilli</taxon>
        <taxon>Bacillales</taxon>
        <taxon>Paenibacillaceae</taxon>
        <taxon>Paenibacillus</taxon>
    </lineage>
</organism>
<proteinExistence type="predicted"/>
<dbReference type="Proteomes" id="UP000426246">
    <property type="component" value="Chromosome"/>
</dbReference>
<gene>
    <name evidence="1" type="ORF">EHS13_09770</name>
</gene>
<dbReference type="OrthoDB" id="9806701at2"/>
<protein>
    <submittedName>
        <fullName evidence="1">Uncharacterized protein</fullName>
    </submittedName>
</protein>
<keyword evidence="2" id="KW-1185">Reference proteome</keyword>
<evidence type="ECO:0000313" key="2">
    <source>
        <dbReference type="Proteomes" id="UP000426246"/>
    </source>
</evidence>
<reference evidence="2" key="1">
    <citation type="submission" date="2018-11" db="EMBL/GenBank/DDBJ databases">
        <title>Complete genome sequence of Paenibacillus sp. ML311-T8.</title>
        <authorList>
            <person name="Nam Y.-D."/>
            <person name="Kang J."/>
            <person name="Chung W.-H."/>
            <person name="Park Y.S."/>
        </authorList>
    </citation>
    <scope>NUCLEOTIDE SEQUENCE [LARGE SCALE GENOMIC DNA]</scope>
    <source>
        <strain evidence="2">ML311-T8</strain>
    </source>
</reference>
<sequence>MTFNLSGGLSTGIIHVWKSNSTTQFIQQSDITPINGSFTINLDANSIYSITTTTGQHKGAAVDPILALNSFPSPYTNNFENYLVGVTP</sequence>
<accession>A0A6B8RHX2</accession>
<dbReference type="Gene3D" id="3.20.20.80">
    <property type="entry name" value="Glycosidases"/>
    <property type="match status" value="1"/>
</dbReference>
<dbReference type="RefSeq" id="WP_155700168.1">
    <property type="nucleotide sequence ID" value="NZ_CP034235.1"/>
</dbReference>
<evidence type="ECO:0000313" key="1">
    <source>
        <dbReference type="EMBL" id="QGQ95152.1"/>
    </source>
</evidence>